<feature type="region of interest" description="Disordered" evidence="1">
    <location>
        <begin position="350"/>
        <end position="371"/>
    </location>
</feature>
<evidence type="ECO:0000313" key="2">
    <source>
        <dbReference type="EMBL" id="ROT63448.1"/>
    </source>
</evidence>
<protein>
    <submittedName>
        <fullName evidence="2">Uncharacterized protein</fullName>
    </submittedName>
</protein>
<reference evidence="2 3" key="2">
    <citation type="submission" date="2019-01" db="EMBL/GenBank/DDBJ databases">
        <title>The decoding of complex shrimp genome reveals the adaptation for benthos swimmer, frequently molting mechanism and breeding impact on genome.</title>
        <authorList>
            <person name="Sun Y."/>
            <person name="Gao Y."/>
            <person name="Yu Y."/>
        </authorList>
    </citation>
    <scope>NUCLEOTIDE SEQUENCE [LARGE SCALE GENOMIC DNA]</scope>
    <source>
        <tissue evidence="2">Muscle</tissue>
    </source>
</reference>
<accession>A0A3R7LSR5</accession>
<comment type="caution">
    <text evidence="2">The sequence shown here is derived from an EMBL/GenBank/DDBJ whole genome shotgun (WGS) entry which is preliminary data.</text>
</comment>
<keyword evidence="3" id="KW-1185">Reference proteome</keyword>
<feature type="region of interest" description="Disordered" evidence="1">
    <location>
        <begin position="191"/>
        <end position="255"/>
    </location>
</feature>
<sequence length="440" mass="48983">MDAASLSPRLHPTLAAGIDPIHETYRVESPNADVKEPIIETIAPPSMQDLASEHSDAIGHAGHNHSPPAANQSPRNSDENEGNSTAGRGSERKKICMKRNYKTVIKKYPLRSGMRKSKPYETVQIEINETIEIPGGEGSGMVRKSLKRKWSGILDSEEEEDNNQKETGIDQEDKKKLQIVAYRHKTVLQLDGAADGSSSSAEMSESQDEGTGEERRRLQEQEDPQTPPLHSALAMRIKEQSLARSSPGEEGPYKCGKCKRLYRTKESYQKHIETCTFEVDSSSTSEDEEYEEVHIEEEEEGTSSTLPHLQEEKIDDVIQENLHMPSLSEREEYPSISQHNVHVPLLSEDSVMPNTSANQPSDIDVSAQSVDDTKPSVVVDLEGHARPSGEEPAVKRARLDVTLPRLHGVHRQVRTAIKKCQSTSEDVELLQVVRVPPLQE</sequence>
<name>A0A3R7LSR5_PENVA</name>
<feature type="compositionally biased region" description="Low complexity" evidence="1">
    <location>
        <begin position="191"/>
        <end position="204"/>
    </location>
</feature>
<gene>
    <name evidence="2" type="ORF">C7M84_018660</name>
</gene>
<feature type="region of interest" description="Disordered" evidence="1">
    <location>
        <begin position="279"/>
        <end position="309"/>
    </location>
</feature>
<reference evidence="2 3" key="1">
    <citation type="submission" date="2018-04" db="EMBL/GenBank/DDBJ databases">
        <authorList>
            <person name="Zhang X."/>
            <person name="Yuan J."/>
            <person name="Li F."/>
            <person name="Xiang J."/>
        </authorList>
    </citation>
    <scope>NUCLEOTIDE SEQUENCE [LARGE SCALE GENOMIC DNA]</scope>
    <source>
        <tissue evidence="2">Muscle</tissue>
    </source>
</reference>
<dbReference type="OrthoDB" id="308383at2759"/>
<evidence type="ECO:0000313" key="3">
    <source>
        <dbReference type="Proteomes" id="UP000283509"/>
    </source>
</evidence>
<evidence type="ECO:0000256" key="1">
    <source>
        <dbReference type="SAM" id="MobiDB-lite"/>
    </source>
</evidence>
<dbReference type="EMBL" id="QCYY01003438">
    <property type="protein sequence ID" value="ROT63448.1"/>
    <property type="molecule type" value="Genomic_DNA"/>
</dbReference>
<dbReference type="AlphaFoldDB" id="A0A3R7LSR5"/>
<feature type="compositionally biased region" description="Polar residues" evidence="1">
    <location>
        <begin position="352"/>
        <end position="370"/>
    </location>
</feature>
<feature type="compositionally biased region" description="Acidic residues" evidence="1">
    <location>
        <begin position="285"/>
        <end position="301"/>
    </location>
</feature>
<feature type="region of interest" description="Disordered" evidence="1">
    <location>
        <begin position="57"/>
        <end position="95"/>
    </location>
</feature>
<proteinExistence type="predicted"/>
<organism evidence="2 3">
    <name type="scientific">Penaeus vannamei</name>
    <name type="common">Whiteleg shrimp</name>
    <name type="synonym">Litopenaeus vannamei</name>
    <dbReference type="NCBI Taxonomy" id="6689"/>
    <lineage>
        <taxon>Eukaryota</taxon>
        <taxon>Metazoa</taxon>
        <taxon>Ecdysozoa</taxon>
        <taxon>Arthropoda</taxon>
        <taxon>Crustacea</taxon>
        <taxon>Multicrustacea</taxon>
        <taxon>Malacostraca</taxon>
        <taxon>Eumalacostraca</taxon>
        <taxon>Eucarida</taxon>
        <taxon>Decapoda</taxon>
        <taxon>Dendrobranchiata</taxon>
        <taxon>Penaeoidea</taxon>
        <taxon>Penaeidae</taxon>
        <taxon>Penaeus</taxon>
    </lineage>
</organism>
<dbReference type="Proteomes" id="UP000283509">
    <property type="component" value="Unassembled WGS sequence"/>
</dbReference>